<evidence type="ECO:0000256" key="1">
    <source>
        <dbReference type="ARBA" id="ARBA00008894"/>
    </source>
</evidence>
<dbReference type="Proteomes" id="UP000479710">
    <property type="component" value="Unassembled WGS sequence"/>
</dbReference>
<evidence type="ECO:0000259" key="6">
    <source>
        <dbReference type="Pfam" id="PF18052"/>
    </source>
</evidence>
<keyword evidence="3" id="KW-0677">Repeat</keyword>
<comment type="similarity">
    <text evidence="1">Belongs to the disease resistance NB-LRR family.</text>
</comment>
<keyword evidence="5" id="KW-0611">Plant defense</keyword>
<evidence type="ECO:0000313" key="8">
    <source>
        <dbReference type="Proteomes" id="UP000479710"/>
    </source>
</evidence>
<dbReference type="OrthoDB" id="1933539at2759"/>
<gene>
    <name evidence="7" type="ORF">E2562_016831</name>
</gene>
<dbReference type="InterPro" id="IPR041118">
    <property type="entry name" value="Rx_N"/>
</dbReference>
<evidence type="ECO:0000256" key="3">
    <source>
        <dbReference type="ARBA" id="ARBA00022737"/>
    </source>
</evidence>
<comment type="caution">
    <text evidence="7">The sequence shown here is derived from an EMBL/GenBank/DDBJ whole genome shotgun (WGS) entry which is preliminary data.</text>
</comment>
<reference evidence="7 8" key="1">
    <citation type="submission" date="2019-11" db="EMBL/GenBank/DDBJ databases">
        <title>Whole genome sequence of Oryza granulata.</title>
        <authorList>
            <person name="Li W."/>
        </authorList>
    </citation>
    <scope>NUCLEOTIDE SEQUENCE [LARGE SCALE GENOMIC DNA]</scope>
    <source>
        <strain evidence="8">cv. Menghai</strain>
        <tissue evidence="7">Leaf</tissue>
    </source>
</reference>
<dbReference type="Gene3D" id="1.20.5.4130">
    <property type="match status" value="1"/>
</dbReference>
<organism evidence="7 8">
    <name type="scientific">Oryza meyeriana var. granulata</name>
    <dbReference type="NCBI Taxonomy" id="110450"/>
    <lineage>
        <taxon>Eukaryota</taxon>
        <taxon>Viridiplantae</taxon>
        <taxon>Streptophyta</taxon>
        <taxon>Embryophyta</taxon>
        <taxon>Tracheophyta</taxon>
        <taxon>Spermatophyta</taxon>
        <taxon>Magnoliopsida</taxon>
        <taxon>Liliopsida</taxon>
        <taxon>Poales</taxon>
        <taxon>Poaceae</taxon>
        <taxon>BOP clade</taxon>
        <taxon>Oryzoideae</taxon>
        <taxon>Oryzeae</taxon>
        <taxon>Oryzinae</taxon>
        <taxon>Oryza</taxon>
        <taxon>Oryza meyeriana</taxon>
    </lineage>
</organism>
<dbReference type="AlphaFoldDB" id="A0A6G1BXN0"/>
<evidence type="ECO:0000313" key="7">
    <source>
        <dbReference type="EMBL" id="KAF0892531.1"/>
    </source>
</evidence>
<keyword evidence="8" id="KW-1185">Reference proteome</keyword>
<proteinExistence type="inferred from homology"/>
<dbReference type="GO" id="GO:0000166">
    <property type="term" value="F:nucleotide binding"/>
    <property type="evidence" value="ECO:0007669"/>
    <property type="project" value="UniProtKB-KW"/>
</dbReference>
<evidence type="ECO:0000256" key="4">
    <source>
        <dbReference type="ARBA" id="ARBA00022741"/>
    </source>
</evidence>
<feature type="domain" description="Disease resistance N-terminal" evidence="6">
    <location>
        <begin position="72"/>
        <end position="158"/>
    </location>
</feature>
<protein>
    <recommendedName>
        <fullName evidence="6">Disease resistance N-terminal domain-containing protein</fullName>
    </recommendedName>
</protein>
<keyword evidence="4" id="KW-0547">Nucleotide-binding</keyword>
<evidence type="ECO:0000256" key="5">
    <source>
        <dbReference type="ARBA" id="ARBA00022821"/>
    </source>
</evidence>
<evidence type="ECO:0000256" key="2">
    <source>
        <dbReference type="ARBA" id="ARBA00022614"/>
    </source>
</evidence>
<dbReference type="GO" id="GO:0006952">
    <property type="term" value="P:defense response"/>
    <property type="evidence" value="ECO:0007669"/>
    <property type="project" value="UniProtKB-KW"/>
</dbReference>
<dbReference type="Pfam" id="PF18052">
    <property type="entry name" value="Rx_N"/>
    <property type="match status" value="1"/>
</dbReference>
<name>A0A6G1BXN0_9ORYZ</name>
<dbReference type="EMBL" id="SPHZ02000011">
    <property type="protein sequence ID" value="KAF0892531.1"/>
    <property type="molecule type" value="Genomic_DNA"/>
</dbReference>
<accession>A0A6G1BXN0</accession>
<keyword evidence="2" id="KW-0433">Leucine-rich repeat</keyword>
<sequence>MFDEMPNRYLSNVSPSLRGSGAPRLVGKQPHRWLTGCYRIACQVLLLPSRSVLWEMLGLVGTVVDAAIGWLVQSILGSFFTAQMEAWTCEIGLVEDVKKLKSEMTTVEMVLAASEGRKIDNKPLAQSVNGLRELLYDAEDVMDELDYYRLQQQIEQGHEPRQRRARKTLAVLEGLESLESLQRLNIEMNPELSTAWDFKLLPISLSHLDVANLTDRDESRMLSILPQIIELGIRRRKPQTPECTEVPQLVTMFGAFVTTSRGL</sequence>